<evidence type="ECO:0000313" key="2">
    <source>
        <dbReference type="Proteomes" id="UP001396334"/>
    </source>
</evidence>
<dbReference type="Proteomes" id="UP001396334">
    <property type="component" value="Unassembled WGS sequence"/>
</dbReference>
<sequence>MVNAQVKNLKSTTSTVDDGKLETLRRYVIGWCQSPGTMEKLANEIQVISLCVHFMFTWLRLRWYKNKMLCEEEINARCAMSVSLQDDAHPKNKIGGVIIPGTFLNCLLEKRAYVRTMELEWSCISHEIVVVNVIDQLRLMKQLLRVWNKDVFGSVDERIEATWMLCKECNHK</sequence>
<keyword evidence="2" id="KW-1185">Reference proteome</keyword>
<accession>A0ABR2NT58</accession>
<proteinExistence type="predicted"/>
<reference evidence="1 2" key="1">
    <citation type="journal article" date="2024" name="G3 (Bethesda)">
        <title>Genome assembly of Hibiscus sabdariffa L. provides insights into metabolisms of medicinal natural products.</title>
        <authorList>
            <person name="Kim T."/>
        </authorList>
    </citation>
    <scope>NUCLEOTIDE SEQUENCE [LARGE SCALE GENOMIC DNA]</scope>
    <source>
        <strain evidence="1">TK-2024</strain>
        <tissue evidence="1">Old leaves</tissue>
    </source>
</reference>
<protein>
    <submittedName>
        <fullName evidence="1">Uncharacterized protein</fullName>
    </submittedName>
</protein>
<dbReference type="EMBL" id="JBBPBN010000103">
    <property type="protein sequence ID" value="KAK8979170.1"/>
    <property type="molecule type" value="Genomic_DNA"/>
</dbReference>
<organism evidence="1 2">
    <name type="scientific">Hibiscus sabdariffa</name>
    <name type="common">roselle</name>
    <dbReference type="NCBI Taxonomy" id="183260"/>
    <lineage>
        <taxon>Eukaryota</taxon>
        <taxon>Viridiplantae</taxon>
        <taxon>Streptophyta</taxon>
        <taxon>Embryophyta</taxon>
        <taxon>Tracheophyta</taxon>
        <taxon>Spermatophyta</taxon>
        <taxon>Magnoliopsida</taxon>
        <taxon>eudicotyledons</taxon>
        <taxon>Gunneridae</taxon>
        <taxon>Pentapetalae</taxon>
        <taxon>rosids</taxon>
        <taxon>malvids</taxon>
        <taxon>Malvales</taxon>
        <taxon>Malvaceae</taxon>
        <taxon>Malvoideae</taxon>
        <taxon>Hibiscus</taxon>
    </lineage>
</organism>
<evidence type="ECO:0000313" key="1">
    <source>
        <dbReference type="EMBL" id="KAK8979170.1"/>
    </source>
</evidence>
<name>A0ABR2NT58_9ROSI</name>
<gene>
    <name evidence="1" type="ORF">V6N11_009380</name>
</gene>
<comment type="caution">
    <text evidence="1">The sequence shown here is derived from an EMBL/GenBank/DDBJ whole genome shotgun (WGS) entry which is preliminary data.</text>
</comment>